<feature type="domain" description="Peptidase M16 C-terminal" evidence="10">
    <location>
        <begin position="708"/>
        <end position="869"/>
    </location>
</feature>
<gene>
    <name evidence="11" type="ORF">IAC08_04075</name>
</gene>
<dbReference type="AlphaFoldDB" id="A0A9D9HKL6"/>
<dbReference type="Pfam" id="PF05193">
    <property type="entry name" value="Peptidase_M16_C"/>
    <property type="match status" value="2"/>
</dbReference>
<organism evidence="11 12">
    <name type="scientific">Candidatus Cryptobacteroides intestinigallinarum</name>
    <dbReference type="NCBI Taxonomy" id="2840767"/>
    <lineage>
        <taxon>Bacteria</taxon>
        <taxon>Pseudomonadati</taxon>
        <taxon>Bacteroidota</taxon>
        <taxon>Bacteroidia</taxon>
        <taxon>Bacteroidales</taxon>
        <taxon>Candidatus Cryptobacteroides</taxon>
    </lineage>
</organism>
<evidence type="ECO:0000256" key="7">
    <source>
        <dbReference type="ARBA" id="ARBA00023049"/>
    </source>
</evidence>
<evidence type="ECO:0000313" key="12">
    <source>
        <dbReference type="Proteomes" id="UP000823617"/>
    </source>
</evidence>
<accession>A0A9D9HKL6</accession>
<dbReference type="PROSITE" id="PS00143">
    <property type="entry name" value="INSULINASE"/>
    <property type="match status" value="1"/>
</dbReference>
<dbReference type="Gene3D" id="3.30.830.10">
    <property type="entry name" value="Metalloenzyme, LuxS/M16 peptidase-like"/>
    <property type="match status" value="4"/>
</dbReference>
<reference evidence="11" key="1">
    <citation type="submission" date="2020-10" db="EMBL/GenBank/DDBJ databases">
        <authorList>
            <person name="Gilroy R."/>
        </authorList>
    </citation>
    <scope>NUCLEOTIDE SEQUENCE</scope>
    <source>
        <strain evidence="11">B1-3475</strain>
    </source>
</reference>
<dbReference type="EMBL" id="JADIMK010000040">
    <property type="protein sequence ID" value="MBO8455565.1"/>
    <property type="molecule type" value="Genomic_DNA"/>
</dbReference>
<keyword evidence="4" id="KW-0479">Metal-binding</keyword>
<keyword evidence="6" id="KW-0862">Zinc</keyword>
<feature type="domain" description="Peptidase M16 C-terminal" evidence="10">
    <location>
        <begin position="207"/>
        <end position="390"/>
    </location>
</feature>
<dbReference type="GO" id="GO:0004222">
    <property type="term" value="F:metalloendopeptidase activity"/>
    <property type="evidence" value="ECO:0007669"/>
    <property type="project" value="InterPro"/>
</dbReference>
<proteinExistence type="inferred from homology"/>
<feature type="domain" description="Peptidase M16 N-terminal" evidence="9">
    <location>
        <begin position="49"/>
        <end position="171"/>
    </location>
</feature>
<evidence type="ECO:0000259" key="9">
    <source>
        <dbReference type="Pfam" id="PF00675"/>
    </source>
</evidence>
<dbReference type="GO" id="GO:0006508">
    <property type="term" value="P:proteolysis"/>
    <property type="evidence" value="ECO:0007669"/>
    <property type="project" value="UniProtKB-KW"/>
</dbReference>
<dbReference type="InterPro" id="IPR001431">
    <property type="entry name" value="Pept_M16_Zn_BS"/>
</dbReference>
<dbReference type="InterPro" id="IPR050626">
    <property type="entry name" value="Peptidase_M16"/>
</dbReference>
<evidence type="ECO:0000256" key="6">
    <source>
        <dbReference type="ARBA" id="ARBA00022833"/>
    </source>
</evidence>
<keyword evidence="5" id="KW-0378">Hydrolase</keyword>
<evidence type="ECO:0000256" key="1">
    <source>
        <dbReference type="ARBA" id="ARBA00001947"/>
    </source>
</evidence>
<evidence type="ECO:0000256" key="2">
    <source>
        <dbReference type="ARBA" id="ARBA00007261"/>
    </source>
</evidence>
<reference evidence="11" key="2">
    <citation type="journal article" date="2021" name="PeerJ">
        <title>Extensive microbial diversity within the chicken gut microbiome revealed by metagenomics and culture.</title>
        <authorList>
            <person name="Gilroy R."/>
            <person name="Ravi A."/>
            <person name="Getino M."/>
            <person name="Pursley I."/>
            <person name="Horton D.L."/>
            <person name="Alikhan N.F."/>
            <person name="Baker D."/>
            <person name="Gharbi K."/>
            <person name="Hall N."/>
            <person name="Watson M."/>
            <person name="Adriaenssens E.M."/>
            <person name="Foster-Nyarko E."/>
            <person name="Jarju S."/>
            <person name="Secka A."/>
            <person name="Antonio M."/>
            <person name="Oren A."/>
            <person name="Chaudhuri R.R."/>
            <person name="La Ragione R."/>
            <person name="Hildebrand F."/>
            <person name="Pallen M.J."/>
        </authorList>
    </citation>
    <scope>NUCLEOTIDE SEQUENCE</scope>
    <source>
        <strain evidence="11">B1-3475</strain>
    </source>
</reference>
<keyword evidence="3" id="KW-0645">Protease</keyword>
<dbReference type="SUPFAM" id="SSF63411">
    <property type="entry name" value="LuxS/MPP-like metallohydrolase"/>
    <property type="match status" value="4"/>
</dbReference>
<comment type="caution">
    <text evidence="11">The sequence shown here is derived from an EMBL/GenBank/DDBJ whole genome shotgun (WGS) entry which is preliminary data.</text>
</comment>
<dbReference type="Proteomes" id="UP000823617">
    <property type="component" value="Unassembled WGS sequence"/>
</dbReference>
<dbReference type="PANTHER" id="PTHR43690">
    <property type="entry name" value="NARDILYSIN"/>
    <property type="match status" value="1"/>
</dbReference>
<dbReference type="Pfam" id="PF00675">
    <property type="entry name" value="Peptidase_M16"/>
    <property type="match status" value="1"/>
</dbReference>
<evidence type="ECO:0000259" key="10">
    <source>
        <dbReference type="Pfam" id="PF05193"/>
    </source>
</evidence>
<evidence type="ECO:0000256" key="8">
    <source>
        <dbReference type="RuleBase" id="RU004447"/>
    </source>
</evidence>
<evidence type="ECO:0000256" key="4">
    <source>
        <dbReference type="ARBA" id="ARBA00022723"/>
    </source>
</evidence>
<name>A0A9D9HKL6_9BACT</name>
<dbReference type="InterPro" id="IPR011765">
    <property type="entry name" value="Pept_M16_N"/>
</dbReference>
<dbReference type="GO" id="GO:0046872">
    <property type="term" value="F:metal ion binding"/>
    <property type="evidence" value="ECO:0007669"/>
    <property type="project" value="UniProtKB-KW"/>
</dbReference>
<keyword evidence="7" id="KW-0482">Metalloprotease</keyword>
<comment type="cofactor">
    <cofactor evidence="1">
        <name>Zn(2+)</name>
        <dbReference type="ChEBI" id="CHEBI:29105"/>
    </cofactor>
</comment>
<dbReference type="InterPro" id="IPR007863">
    <property type="entry name" value="Peptidase_M16_C"/>
</dbReference>
<comment type="similarity">
    <text evidence="2 8">Belongs to the peptidase M16 family.</text>
</comment>
<evidence type="ECO:0000256" key="3">
    <source>
        <dbReference type="ARBA" id="ARBA00022670"/>
    </source>
</evidence>
<sequence length="941" mass="105262">MKRILLFIAVAFTAIAVYGQDFSQLPQLPNDPAVRTGKLDNGLTYYIRHNDKPAERAEFYLATNVGAIQETPDQDGLAHFLEHMCFNGTKNFPDKMILDYLQGIGAEFGRNINASTGVEQTVYMLNNIPLVREGVVDTCLLILHDYSHFVTCDPSEIDKERGVILEERRTRRNADWRMYEKAKQAYYKGSKYADCSLIGSEENLKTFKPESLTEFYHTWYRPDLQAVIVVGDVDVDKVEAKIKETFADIPAAENPKAKESYIIPDNQEPIISIITDPEASSTSFEVLWKSEATPEALNSTQLGMMSDLIKSYISTIMNERFNDITAKPDAPFTSASLGIGKLCETSDATFGNAVCKNNEAIPAFKAYMTEIEKMKRFGFTDDEVARAKDNILSMYEKRAQGADTRKNSEFIQEYINNFFDNWSYMEPETELQLANAICSQLNAQILNQVAASIITDSNMVVIYYGPEKEGVSHPAAEDFLNAIAEVKASDIQPNEAQNFNQPLVDAAALKGSAVKKTSEIIYGATEWTLKNGLKVVVLPTEYKKDQVIFNLQKDGGRSLIATEDLPSFDDNIWSLFMMNSGVAQFPGTDLSKMLAGKNISVSPYISSIRHGISGTSSPDDIETALQLMYLYFADPRFDENEFQAGLQQIKAILPNLASQPNYQFQAAMLNTMYGNNPRKQIISEETVEKANLATIERVYRELFDNVGGATLFIVGNVDLKTLKPLVEKYAGSLKKGKKTEGWKDAGEDIVKGEVIDHFTIDMTTPKSSVLQLYSAYLPYSVKESVMLDAAKYILDMIYTSTLREEEGGTYGASVAVGMQNEPVERAIVQVYFDTNPESADRLCKAAADELKEFAENGPDEEQMTRTVENFKKTLPESRINNSYWMSALQYYFRYDGADYDKEYEAAVGEISAENIRSAINDVLSQGNFIELVMSSASDTEE</sequence>
<evidence type="ECO:0000256" key="5">
    <source>
        <dbReference type="ARBA" id="ARBA00022801"/>
    </source>
</evidence>
<dbReference type="PANTHER" id="PTHR43690:SF34">
    <property type="entry name" value="ZINC PROTEASE PQQL-LIKE"/>
    <property type="match status" value="1"/>
</dbReference>
<protein>
    <submittedName>
        <fullName evidence="11">Insulinase family protein</fullName>
    </submittedName>
</protein>
<dbReference type="InterPro" id="IPR011249">
    <property type="entry name" value="Metalloenz_LuxS/M16"/>
</dbReference>
<evidence type="ECO:0000313" key="11">
    <source>
        <dbReference type="EMBL" id="MBO8455565.1"/>
    </source>
</evidence>